<dbReference type="PROSITE" id="PS50237">
    <property type="entry name" value="HECT"/>
    <property type="match status" value="1"/>
</dbReference>
<evidence type="ECO:0000256" key="11">
    <source>
        <dbReference type="ARBA" id="ARBA00076267"/>
    </source>
</evidence>
<evidence type="ECO:0000313" key="15">
    <source>
        <dbReference type="EMBL" id="CAI5756548.1"/>
    </source>
</evidence>
<evidence type="ECO:0000256" key="8">
    <source>
        <dbReference type="ARBA" id="ARBA00022816"/>
    </source>
</evidence>
<feature type="compositionally biased region" description="Acidic residues" evidence="13">
    <location>
        <begin position="1938"/>
        <end position="1970"/>
    </location>
</feature>
<comment type="catalytic activity">
    <reaction evidence="1">
        <text>S-ubiquitinyl-[E2 ubiquitin-conjugating enzyme]-L-cysteine + [acceptor protein]-L-lysine = [E2 ubiquitin-conjugating enzyme]-L-cysteine + N(6)-ubiquitinyl-[acceptor protein]-L-lysine.</text>
        <dbReference type="EC" id="2.3.2.26"/>
    </reaction>
</comment>
<dbReference type="SMART" id="SM00119">
    <property type="entry name" value="HECTc"/>
    <property type="match status" value="1"/>
</dbReference>
<evidence type="ECO:0000256" key="9">
    <source>
        <dbReference type="ARBA" id="ARBA00023242"/>
    </source>
</evidence>
<dbReference type="SUPFAM" id="SSF56204">
    <property type="entry name" value="Hect, E3 ligase catalytic domain"/>
    <property type="match status" value="1"/>
</dbReference>
<dbReference type="Gene3D" id="3.30.2160.10">
    <property type="entry name" value="Hect, E3 ligase catalytic domain"/>
    <property type="match status" value="1"/>
</dbReference>
<evidence type="ECO:0000313" key="16">
    <source>
        <dbReference type="Proteomes" id="UP001152885"/>
    </source>
</evidence>
<dbReference type="OrthoDB" id="8068875at2759"/>
<feature type="active site" description="Glycyl thioester intermediate" evidence="12">
    <location>
        <position position="3229"/>
    </location>
</feature>
<feature type="region of interest" description="Disordered" evidence="13">
    <location>
        <begin position="2392"/>
        <end position="2418"/>
    </location>
</feature>
<evidence type="ECO:0000256" key="2">
    <source>
        <dbReference type="ARBA" id="ARBA00004123"/>
    </source>
</evidence>
<reference evidence="15" key="1">
    <citation type="submission" date="2022-12" db="EMBL/GenBank/DDBJ databases">
        <authorList>
            <person name="Brejova B."/>
        </authorList>
    </citation>
    <scope>NUCLEOTIDE SEQUENCE</scope>
</reference>
<dbReference type="Pfam" id="PF06012">
    <property type="entry name" value="DUF908"/>
    <property type="match status" value="1"/>
</dbReference>
<evidence type="ECO:0000256" key="10">
    <source>
        <dbReference type="ARBA" id="ARBA00034494"/>
    </source>
</evidence>
<evidence type="ECO:0000256" key="6">
    <source>
        <dbReference type="ARBA" id="ARBA00022679"/>
    </source>
</evidence>
<dbReference type="Pfam" id="PF00632">
    <property type="entry name" value="HECT"/>
    <property type="match status" value="1"/>
</dbReference>
<dbReference type="Pfam" id="PF14377">
    <property type="entry name" value="UBM"/>
    <property type="match status" value="2"/>
</dbReference>
<sequence length="3262" mass="373896">MIVDKRDEYIEKSEITNEIKDLINNLTTNDLNDLASLLNQNLIWNRPRGELFHWIPVLNRFDEIFEKLIDKYNLNDDAPKLKIINDYDSQLIISCLKFTHVLLSNCSDRSIYSSADRVYSLINTPTIDVRLHALEVGILLAKRIAQINVPRFQPPKPTKLKILELAKFYPPLVSVDSALKQLEKSKDDENEKPSIIGDHFNFIDTLNPGKEYPNKWKSINFQFYKSTLAPASKDITSQKVQSESPSKGKKDLKKKSEKEKLVVAEGLQNFVLPEESVKKLNLQQIYDKACDNIPKDSWFLFSLSAQVAKSFNSLDLELREKLIQIKCLAIGITCCIYSNQQVSTKLLEVEPYNFSFLVDAISPETKLKTTKVVDAALIALESISIKRVWGGDIIRCMGGNVSHGTLFQIIRYIHQLVKDNDPSYNEEAYLHYFALLDNLISTKGLIPRLTTGALLIDLMSFINLDTKYKPTCTAAIRLIEIYLPTTSNLIDDFVNNNGFNILIESVGKAVNNVLNNYELTDDTSPVPYQEASYLRQLMKLVSSILNSDQGDRLRNLFDSSLLESFNKIVENPKLFGANILAPTLDSVFFIIHNEPTAYSILNEAKVIDTILNNYENLFLPSSTLLMSLPEVLGAICLNNDGLKKVEEKNAIGVFFRLFRNIKNAKDLVKSDMATNLGCSFDELGRHYPSLKPIILEEIKKMLEDVSEHVEEWFPGMKFYTSENGSLYHNKNQDIPCKVEGEEEIYTWENTEQSYVLDNVLFFLGGLLPDSGQWGAQAMEKIKFEVWAKFLTIKTAPFDYGFSNGISPLMSILKFFDDENRNYGLPVVISRLNEALKVQVVQDYIHYEEERSYFEIIDPSLATELLQNLNVINILLCTISEIYINHGLLFNERIPQIIDLFGGLNIGILTNLSLLLQRSVIEEGIIRLNTPDDILNITFNSDRANSEPPILVYESDPSDNIPQSNGTSAQFKNIFQIRTLNDTFQQHIASILSSITRATTPKRVPHKDGPTKREAIEILLEIGKNYTQAIKKKFSNQTLQQYYTLIISNMILYTLSQKDRSKELVFTPFLSSILQHGFFNKINEIAITLWSDLLAMDQEQVKTTSELKYIKFETSSLIKNCLSQILMIYAKSVNADAISLLSSAKSYFHAGYDNNVDFNLISAILYQTRYYGLELMINLIGSKSQLTDDNYQNIPSPLIEQTVSISKYIFQGKKEINGTEFIPFDIRNISPPSEQFAYLLSLGMNEDQAEHYFQHDLDVKDIAEGKVLDCPEFNFSEEEWKEFADTVKADEVDFSIDFPKFKPTSEIIKERKNVKFVDTWLKIAQLYPKAVATISELFTIYNTEEVVKKLTKFISEFTWPEYNNNDAFSVYLHLLSFLLQDDKAINNPRPIFEKITDILKSGVLSNEAVNKPFFPYLMLLLEQLLIFKDAPVHEETKHESLRSSIKSKPFIMDQDSWIEIFNHLLKINEIEDFKSANGIARVLVLYAKHRDCVEEINKLPILTKLISFIGSGIKDKTILDSLKTSVVLILRYTFETREVLKNYMSYDISQIFNTVRHSRDLNTVLKENTSLVFREPTILTDILSKEVRLENYDGGDFYMNRIPIKRVKPESEESQDVDMEQEDSIKNASEVMNTLLFELMNVIKTDWLSDPKNDEKLKEKEKETKKKKKDLDLFANAKFAYACFLLQTITELLGSYKQAKLDFLTFTKKQSSEERKPRSTALNFFIHQLITTQSLEVSEGISYERRSAVSSITKMALASLLATPVLDDKNGANSKKEDPDLALIRRFFVDLLMKVFKDINNSNTLAQSKYSKLLNLFDMSGLLLSTKFKDAIGSLLNKEATKYDQYFMTKVYVEKQMPQLLTNLIAEFDLNFPDIDKVTKAALKPITVLGKNKVEYQDLFAEEHGENTQDEDDIVPEDVDDREETPDLFKNSTLGMYDVDFDSEEDSYDDDEIEVIEDMDEDDEVDDDDSSELSAIDSNNDDQDIEMEAGSDYDDDSEEGSSLDEIEIIDELDLSSGEGEISSENYGEEDEEAEESEYEEDELDGWIEQFQDGDESVDETDDINHRHPDTNPFGLPAIEDEFGLDSRTSRREPAGYGLVAPEDDESDDNLSDVESRSGFEVRMITPNRGLGSRRDAGFLFRGGADPMSSMAQLERSSPALSHLLDGLFREGNFRGSIEITRDEDMNRGHSTIGRLIENMFQLGQAAKSVNHDSLVHIKSTKDRWNDALKMFYPHDKDELAFRVIPAIINRIEDESITLYKKKKEEAEKIRKEREEKKMKEIEEEKKRKEEEAKQREINADNQPPREPVMVRIGDRDVDISGTEIDPDYIEALPEDMREEVLASYVRERRASATATGTESREIDPDFLDALPNSIREEILQQESMARRYAAFEESRTGFNHNEDEDEEEEEEEDFDMDVDERRGSSAAALLSGGGIGLGAGNIEPRRENRKKNTNKVFFTPLVDKQGISSLVRLLFSPLPINQRENIYQALLYMCHNKQSRIEIMSLMIAVLNDGFTNQRPVQKIYLQIFKGTGAKDKKVFKLPIGATQISIGIQMVEAIDFLLERNSHLRYYLLTEHDNSFIVKKNKQVKDNKFPINYLLTLLDNELVKEDQTFLDLLARVLQVATRPLHILKKETDESNKSPPFTPPTIPDENYRHIIKILTGNECSNLTFRRTISAMQNFSILPNAQKIFSLELSEKASELGNKIIHDLDNLTKDLKLGLGSESKSFLKFSAHSSDQSKLLRILTALDYMFEKEKIKGAKEIEELTQLYNKLALGNLWDALSECLRILEQDSQLNNIANALLPIIEALMVVCKHSKIVELPIKDIMKYEAKKIDFTKEPIEQLFVSFTDEHKKILNQMVRSNPNLMSGPFGMLVRNPRVLEFDNKKNYFDRKLHNDNKRENNKLSISIRRDQVFLDSYRSLFFKSKDEFKNSKLEINFKGEQGIDAGGVTREWYQVLSRQMFNPDYALFTPVVSDETTFHPNRTSYINPEHLSFFKFIGRIIGKAIYDNCFLDCHFSRAVYKRILGTQPSLKDMETLDLEYFKSLMWMLENDITDVITEDFSVETDDYGEHKIIDLIENGRNIPVTEENKFEYVKKVVEYRLQTSVEEQMENFLIGFHEIIPKDLVAIFDEKELELLISGLPDIDVLDWQQHTSYHNYSPSSLQIQWFWRAVKSFDNEERARLLQFSTGTSKVPLNGFKELSGASGTCKFSIHRDYGSVDRLPSSHTCFNQIDLPAYDSYEVLRGSLLMAITEGHEGFGLA</sequence>
<dbReference type="GO" id="GO:0051028">
    <property type="term" value="P:mRNA transport"/>
    <property type="evidence" value="ECO:0007669"/>
    <property type="project" value="UniProtKB-KW"/>
</dbReference>
<gene>
    <name evidence="15" type="ORF">CANVERA_P1066</name>
</gene>
<evidence type="ECO:0000256" key="1">
    <source>
        <dbReference type="ARBA" id="ARBA00000885"/>
    </source>
</evidence>
<dbReference type="GO" id="GO:0005634">
    <property type="term" value="C:nucleus"/>
    <property type="evidence" value="ECO:0007669"/>
    <property type="project" value="UniProtKB-SubCell"/>
</dbReference>
<feature type="region of interest" description="Disordered" evidence="13">
    <location>
        <begin position="1901"/>
        <end position="2041"/>
    </location>
</feature>
<dbReference type="EC" id="2.3.2.26" evidence="4"/>
<dbReference type="InterPro" id="IPR010309">
    <property type="entry name" value="E3_Ub_ligase_DUF908"/>
</dbReference>
<dbReference type="Gene3D" id="3.90.1750.10">
    <property type="entry name" value="Hect, E3 ligase catalytic domains"/>
    <property type="match status" value="1"/>
</dbReference>
<protein>
    <recommendedName>
        <fullName evidence="4">HECT-type E3 ubiquitin transferase</fullName>
        <ecNumber evidence="4">2.3.2.26</ecNumber>
    </recommendedName>
    <alternativeName>
        <fullName evidence="11">HECT-type E3 ubiquitin transferase TOM1</fullName>
    </alternativeName>
</protein>
<dbReference type="PANTHER" id="PTHR11254:SF67">
    <property type="entry name" value="E3 UBIQUITIN-PROTEIN LIGASE HUWE1"/>
    <property type="match status" value="1"/>
</dbReference>
<feature type="compositionally biased region" description="Acidic residues" evidence="13">
    <location>
        <begin position="1907"/>
        <end position="1925"/>
    </location>
</feature>
<comment type="subcellular location">
    <subcellularLocation>
        <location evidence="2">Nucleus</location>
    </subcellularLocation>
</comment>
<dbReference type="Proteomes" id="UP001152885">
    <property type="component" value="Unassembled WGS sequence"/>
</dbReference>
<comment type="caution">
    <text evidence="15">The sequence shown here is derived from an EMBL/GenBank/DDBJ whole genome shotgun (WGS) entry which is preliminary data.</text>
</comment>
<dbReference type="InterPro" id="IPR050409">
    <property type="entry name" value="E3_ubiq-protein_ligase"/>
</dbReference>
<evidence type="ECO:0000256" key="13">
    <source>
        <dbReference type="SAM" id="MobiDB-lite"/>
    </source>
</evidence>
<feature type="compositionally biased region" description="Basic and acidic residues" evidence="13">
    <location>
        <begin position="2263"/>
        <end position="2297"/>
    </location>
</feature>
<evidence type="ECO:0000256" key="4">
    <source>
        <dbReference type="ARBA" id="ARBA00012485"/>
    </source>
</evidence>
<evidence type="ECO:0000256" key="5">
    <source>
        <dbReference type="ARBA" id="ARBA00022448"/>
    </source>
</evidence>
<keyword evidence="7 12" id="KW-0833">Ubl conjugation pathway</keyword>
<dbReference type="InterPro" id="IPR025527">
    <property type="entry name" value="HUWE1/Rev1_UBM"/>
</dbReference>
<dbReference type="FunFam" id="3.30.2160.10:FF:000001">
    <property type="entry name" value="E3 ubiquitin-protein ligase NEDD4-like"/>
    <property type="match status" value="1"/>
</dbReference>
<dbReference type="GO" id="GO:0061630">
    <property type="term" value="F:ubiquitin protein ligase activity"/>
    <property type="evidence" value="ECO:0007669"/>
    <property type="project" value="UniProtKB-EC"/>
</dbReference>
<dbReference type="InterPro" id="IPR010314">
    <property type="entry name" value="E3_Ub_ligase_DUF913"/>
</dbReference>
<dbReference type="PANTHER" id="PTHR11254">
    <property type="entry name" value="HECT DOMAIN UBIQUITIN-PROTEIN LIGASE"/>
    <property type="match status" value="1"/>
</dbReference>
<dbReference type="GO" id="GO:0000209">
    <property type="term" value="P:protein polyubiquitination"/>
    <property type="evidence" value="ECO:0007669"/>
    <property type="project" value="TreeGrafter"/>
</dbReference>
<dbReference type="GO" id="GO:0005737">
    <property type="term" value="C:cytoplasm"/>
    <property type="evidence" value="ECO:0007669"/>
    <property type="project" value="TreeGrafter"/>
</dbReference>
<feature type="compositionally biased region" description="Acidic residues" evidence="13">
    <location>
        <begin position="1978"/>
        <end position="2012"/>
    </location>
</feature>
<evidence type="ECO:0000256" key="7">
    <source>
        <dbReference type="ARBA" id="ARBA00022786"/>
    </source>
</evidence>
<feature type="compositionally biased region" description="Acidic residues" evidence="13">
    <location>
        <begin position="2401"/>
        <end position="2417"/>
    </location>
</feature>
<keyword evidence="8" id="KW-0509">mRNA transport</keyword>
<evidence type="ECO:0000256" key="12">
    <source>
        <dbReference type="PROSITE-ProRule" id="PRU00104"/>
    </source>
</evidence>
<dbReference type="EMBL" id="CANTUO010000001">
    <property type="protein sequence ID" value="CAI5756548.1"/>
    <property type="molecule type" value="Genomic_DNA"/>
</dbReference>
<keyword evidence="6" id="KW-0808">Transferase</keyword>
<name>A0A9W4TRV3_9ASCO</name>
<feature type="compositionally biased region" description="Acidic residues" evidence="13">
    <location>
        <begin position="2100"/>
        <end position="2110"/>
    </location>
</feature>
<feature type="compositionally biased region" description="Low complexity" evidence="13">
    <location>
        <begin position="2013"/>
        <end position="2024"/>
    </location>
</feature>
<keyword evidence="9" id="KW-0539">Nucleus</keyword>
<accession>A0A9W4TRV3</accession>
<evidence type="ECO:0000256" key="3">
    <source>
        <dbReference type="ARBA" id="ARBA00004906"/>
    </source>
</evidence>
<dbReference type="FunFam" id="3.90.1750.10:FF:000003">
    <property type="entry name" value="E3 ubiquitin-protein ligase UPL1"/>
    <property type="match status" value="1"/>
</dbReference>
<feature type="region of interest" description="Disordered" evidence="13">
    <location>
        <begin position="2263"/>
        <end position="2306"/>
    </location>
</feature>
<organism evidence="15 16">
    <name type="scientific">Candida verbasci</name>
    <dbReference type="NCBI Taxonomy" id="1227364"/>
    <lineage>
        <taxon>Eukaryota</taxon>
        <taxon>Fungi</taxon>
        <taxon>Dikarya</taxon>
        <taxon>Ascomycota</taxon>
        <taxon>Saccharomycotina</taxon>
        <taxon>Pichiomycetes</taxon>
        <taxon>Debaryomycetaceae</taxon>
        <taxon>Candida/Lodderomyces clade</taxon>
        <taxon>Candida</taxon>
    </lineage>
</organism>
<comment type="pathway">
    <text evidence="3">Protein modification; protein ubiquitination.</text>
</comment>
<feature type="region of interest" description="Disordered" evidence="13">
    <location>
        <begin position="2083"/>
        <end position="2113"/>
    </location>
</feature>
<feature type="domain" description="HECT" evidence="14">
    <location>
        <begin position="2926"/>
        <end position="3262"/>
    </location>
</feature>
<dbReference type="GO" id="GO:0006511">
    <property type="term" value="P:ubiquitin-dependent protein catabolic process"/>
    <property type="evidence" value="ECO:0007669"/>
    <property type="project" value="TreeGrafter"/>
</dbReference>
<dbReference type="InterPro" id="IPR035983">
    <property type="entry name" value="Hect_E3_ubiquitin_ligase"/>
</dbReference>
<dbReference type="Gene3D" id="3.30.2410.10">
    <property type="entry name" value="Hect, E3 ligase catalytic domain"/>
    <property type="match status" value="1"/>
</dbReference>
<dbReference type="CDD" id="cd00078">
    <property type="entry name" value="HECTc"/>
    <property type="match status" value="1"/>
</dbReference>
<dbReference type="FunFam" id="3.30.2410.10:FF:000004">
    <property type="entry name" value="E3 ubiquitin-protein ligase HUWE1, variant"/>
    <property type="match status" value="1"/>
</dbReference>
<evidence type="ECO:0000259" key="14">
    <source>
        <dbReference type="PROSITE" id="PS50237"/>
    </source>
</evidence>
<dbReference type="InterPro" id="IPR000569">
    <property type="entry name" value="HECT_dom"/>
</dbReference>
<feature type="compositionally biased region" description="Acidic residues" evidence="13">
    <location>
        <begin position="2025"/>
        <end position="2041"/>
    </location>
</feature>
<dbReference type="Pfam" id="PF06025">
    <property type="entry name" value="DUF913"/>
    <property type="match status" value="1"/>
</dbReference>
<comment type="similarity">
    <text evidence="10">Belongs to the UPL family. TOM1/PTR1 subfamily.</text>
</comment>
<keyword evidence="16" id="KW-1185">Reference proteome</keyword>
<proteinExistence type="inferred from homology"/>
<keyword evidence="5" id="KW-0813">Transport</keyword>